<protein>
    <submittedName>
        <fullName evidence="1">Uncharacterized protein</fullName>
    </submittedName>
</protein>
<comment type="caution">
    <text evidence="1">The sequence shown here is derived from an EMBL/GenBank/DDBJ whole genome shotgun (WGS) entry which is preliminary data.</text>
</comment>
<accession>A0ABR9DYV2</accession>
<dbReference type="Proteomes" id="UP000648482">
    <property type="component" value="Unassembled WGS sequence"/>
</dbReference>
<sequence>MITLDSQEFNTQPTSSQQSCIFLGNTNTGKSIDGSYLERCIKTGCKYLVFMTDDTPHEDMLHIHLLDENLDIIDSATIGSMYSTGFFRDYNIQEPNTLTFYFIGETQWKVEILDKKAFLFPFISQPKGVSRKNIFSQYFKIYGNPQSEVQ</sequence>
<dbReference type="EMBL" id="AQGU01000024">
    <property type="protein sequence ID" value="MBE0358825.1"/>
    <property type="molecule type" value="Genomic_DNA"/>
</dbReference>
<evidence type="ECO:0000313" key="1">
    <source>
        <dbReference type="EMBL" id="MBE0358825.1"/>
    </source>
</evidence>
<name>A0ABR9DYV2_9GAMM</name>
<organism evidence="1 2">
    <name type="scientific">Pseudoalteromonas aliena SW19</name>
    <dbReference type="NCBI Taxonomy" id="1314866"/>
    <lineage>
        <taxon>Bacteria</taxon>
        <taxon>Pseudomonadati</taxon>
        <taxon>Pseudomonadota</taxon>
        <taxon>Gammaproteobacteria</taxon>
        <taxon>Alteromonadales</taxon>
        <taxon>Pseudoalteromonadaceae</taxon>
        <taxon>Pseudoalteromonas</taxon>
    </lineage>
</organism>
<gene>
    <name evidence="1" type="ORF">PALI_a3629</name>
</gene>
<dbReference type="RefSeq" id="WP_193155171.1">
    <property type="nucleotide sequence ID" value="NZ_AQGU01000024.1"/>
</dbReference>
<proteinExistence type="predicted"/>
<keyword evidence="2" id="KW-1185">Reference proteome</keyword>
<reference evidence="1 2" key="1">
    <citation type="submission" date="2015-06" db="EMBL/GenBank/DDBJ databases">
        <title>Genome sequence of Pseudoalteromonas aliena.</title>
        <authorList>
            <person name="Xie B.-B."/>
            <person name="Rong J.-C."/>
            <person name="Qin Q.-L."/>
            <person name="Zhang Y.-Z."/>
        </authorList>
    </citation>
    <scope>NUCLEOTIDE SEQUENCE [LARGE SCALE GENOMIC DNA]</scope>
    <source>
        <strain evidence="1 2">SW19</strain>
    </source>
</reference>
<evidence type="ECO:0000313" key="2">
    <source>
        <dbReference type="Proteomes" id="UP000648482"/>
    </source>
</evidence>